<dbReference type="PANTHER" id="PTHR30572:SF4">
    <property type="entry name" value="ABC TRANSPORTER PERMEASE YTRF"/>
    <property type="match status" value="1"/>
</dbReference>
<dbReference type="EMBL" id="LHUG01000017">
    <property type="protein sequence ID" value="PAA99830.1"/>
    <property type="molecule type" value="Genomic_DNA"/>
</dbReference>
<evidence type="ECO:0000256" key="5">
    <source>
        <dbReference type="ARBA" id="ARBA00023136"/>
    </source>
</evidence>
<name>A0A267HN91_9ENTE</name>
<evidence type="ECO:0000256" key="3">
    <source>
        <dbReference type="ARBA" id="ARBA00022692"/>
    </source>
</evidence>
<dbReference type="GO" id="GO:0005886">
    <property type="term" value="C:plasma membrane"/>
    <property type="evidence" value="ECO:0007669"/>
    <property type="project" value="UniProtKB-SubCell"/>
</dbReference>
<feature type="transmembrane region" description="Helical" evidence="7">
    <location>
        <begin position="389"/>
        <end position="410"/>
    </location>
</feature>
<feature type="transmembrane region" description="Helical" evidence="7">
    <location>
        <begin position="303"/>
        <end position="328"/>
    </location>
</feature>
<sequence>MFLIKIMIHSIFRNKRHSLLIGVTTIIGITLSVSMLSTMLGIQEKINLELKSYGANIEVTPKTTEIISDLYGTKKHMKQRDSFINEKDIIKVKSMFWGFNILDIAPYLITSVQIDQTHQPVEMVGTWFNKKLTLTNNDTMVTGLPKIKKWWAIEGTWLKDNDLTGLLVGEGIAKNKNWQIGDIIVLKGIGTEKKLEIKGIFHSGEGDDQRLFVNLRVAQQLSGNTGKVSKFDVSALTTPDNELAKKAAINPNQLTVKEREIWYCTAYASSIAYQIQEVMPDVVAKPVRRIAESEGKVLEKNKLLLIFVSIISVLGAAVGAANLVSVTLMSRNIEVGLKEALGITMGMLCWELLSSIFLINCVAGVIGFILGQGVTQIIGHIVFGSGVPFSIYSVPLTIGLILFISVIGSIPTIHYLRTFNPADVLHGRS</sequence>
<keyword evidence="3 7" id="KW-0812">Transmembrane</keyword>
<comment type="subcellular location">
    <subcellularLocation>
        <location evidence="1">Cell membrane</location>
        <topology evidence="1">Multi-pass membrane protein</topology>
    </subcellularLocation>
</comment>
<dbReference type="AlphaFoldDB" id="A0A267HN91"/>
<dbReference type="Pfam" id="PF12704">
    <property type="entry name" value="MacB_PCD"/>
    <property type="match status" value="1"/>
</dbReference>
<evidence type="ECO:0000259" key="9">
    <source>
        <dbReference type="Pfam" id="PF12704"/>
    </source>
</evidence>
<dbReference type="InterPro" id="IPR003838">
    <property type="entry name" value="ABC3_permease_C"/>
</dbReference>
<organism evidence="10 11">
    <name type="scientific">Enterococcus canintestini</name>
    <dbReference type="NCBI Taxonomy" id="317010"/>
    <lineage>
        <taxon>Bacteria</taxon>
        <taxon>Bacillati</taxon>
        <taxon>Bacillota</taxon>
        <taxon>Bacilli</taxon>
        <taxon>Lactobacillales</taxon>
        <taxon>Enterococcaceae</taxon>
        <taxon>Enterococcus</taxon>
    </lineage>
</organism>
<gene>
    <name evidence="10" type="ORF">AKL21_12335</name>
</gene>
<protein>
    <submittedName>
        <fullName evidence="10">Uncharacterized protein</fullName>
    </submittedName>
</protein>
<feature type="transmembrane region" description="Helical" evidence="7">
    <location>
        <begin position="20"/>
        <end position="42"/>
    </location>
</feature>
<comment type="caution">
    <text evidence="10">The sequence shown here is derived from an EMBL/GenBank/DDBJ whole genome shotgun (WGS) entry which is preliminary data.</text>
</comment>
<keyword evidence="11" id="KW-1185">Reference proteome</keyword>
<evidence type="ECO:0000256" key="7">
    <source>
        <dbReference type="SAM" id="Phobius"/>
    </source>
</evidence>
<dbReference type="RefSeq" id="WP_010744390.1">
    <property type="nucleotide sequence ID" value="NZ_LHUG01000017.1"/>
</dbReference>
<dbReference type="Pfam" id="PF02687">
    <property type="entry name" value="FtsX"/>
    <property type="match status" value="1"/>
</dbReference>
<evidence type="ECO:0000256" key="1">
    <source>
        <dbReference type="ARBA" id="ARBA00004651"/>
    </source>
</evidence>
<keyword evidence="5 7" id="KW-0472">Membrane</keyword>
<evidence type="ECO:0000256" key="2">
    <source>
        <dbReference type="ARBA" id="ARBA00022475"/>
    </source>
</evidence>
<dbReference type="Proteomes" id="UP000216797">
    <property type="component" value="Unassembled WGS sequence"/>
</dbReference>
<reference evidence="10 11" key="1">
    <citation type="submission" date="2015-08" db="EMBL/GenBank/DDBJ databases">
        <title>Enterococcus genome sequence.</title>
        <authorList>
            <person name="Acedo J.Z."/>
            <person name="Vederas J.C."/>
        </authorList>
    </citation>
    <scope>NUCLEOTIDE SEQUENCE [LARGE SCALE GENOMIC DNA]</scope>
    <source>
        <strain evidence="10 11">49</strain>
    </source>
</reference>
<dbReference type="PANTHER" id="PTHR30572">
    <property type="entry name" value="MEMBRANE COMPONENT OF TRANSPORTER-RELATED"/>
    <property type="match status" value="1"/>
</dbReference>
<accession>A0A267HN91</accession>
<evidence type="ECO:0000259" key="8">
    <source>
        <dbReference type="Pfam" id="PF02687"/>
    </source>
</evidence>
<feature type="domain" description="ABC3 transporter permease C-terminal" evidence="8">
    <location>
        <begin position="306"/>
        <end position="421"/>
    </location>
</feature>
<evidence type="ECO:0000313" key="10">
    <source>
        <dbReference type="EMBL" id="PAA99830.1"/>
    </source>
</evidence>
<keyword evidence="4 7" id="KW-1133">Transmembrane helix</keyword>
<dbReference type="GO" id="GO:0022857">
    <property type="term" value="F:transmembrane transporter activity"/>
    <property type="evidence" value="ECO:0007669"/>
    <property type="project" value="TreeGrafter"/>
</dbReference>
<keyword evidence="2" id="KW-1003">Cell membrane</keyword>
<feature type="transmembrane region" description="Helical" evidence="7">
    <location>
        <begin position="340"/>
        <end position="369"/>
    </location>
</feature>
<comment type="similarity">
    <text evidence="6">Belongs to the ABC-4 integral membrane protein family.</text>
</comment>
<dbReference type="InterPro" id="IPR025857">
    <property type="entry name" value="MacB_PCD"/>
</dbReference>
<evidence type="ECO:0000256" key="4">
    <source>
        <dbReference type="ARBA" id="ARBA00022989"/>
    </source>
</evidence>
<proteinExistence type="inferred from homology"/>
<feature type="domain" description="MacB-like periplasmic core" evidence="9">
    <location>
        <begin position="23"/>
        <end position="234"/>
    </location>
</feature>
<evidence type="ECO:0000256" key="6">
    <source>
        <dbReference type="ARBA" id="ARBA00038076"/>
    </source>
</evidence>
<dbReference type="InterPro" id="IPR050250">
    <property type="entry name" value="Macrolide_Exporter_MacB"/>
</dbReference>
<evidence type="ECO:0000313" key="11">
    <source>
        <dbReference type="Proteomes" id="UP000216797"/>
    </source>
</evidence>